<dbReference type="eggNOG" id="COG1640">
    <property type="taxonomic scope" value="Bacteria"/>
</dbReference>
<evidence type="ECO:0000256" key="4">
    <source>
        <dbReference type="ARBA" id="ARBA00020295"/>
    </source>
</evidence>
<name>V5WCT5_9SPIO</name>
<comment type="similarity">
    <text evidence="2 10">Belongs to the disproportionating enzyme family.</text>
</comment>
<dbReference type="SUPFAM" id="SSF51445">
    <property type="entry name" value="(Trans)glycosidases"/>
    <property type="match status" value="1"/>
</dbReference>
<dbReference type="KEGG" id="slr:L21SP2_0174"/>
<dbReference type="NCBIfam" id="NF011079">
    <property type="entry name" value="PRK14508.1-2"/>
    <property type="match status" value="1"/>
</dbReference>
<evidence type="ECO:0000256" key="8">
    <source>
        <dbReference type="ARBA" id="ARBA00031423"/>
    </source>
</evidence>
<dbReference type="GO" id="GO:0004134">
    <property type="term" value="F:4-alpha-glucanotransferase activity"/>
    <property type="evidence" value="ECO:0007669"/>
    <property type="project" value="UniProtKB-EC"/>
</dbReference>
<comment type="catalytic activity">
    <reaction evidence="1 10">
        <text>Transfers a segment of a (1-&gt;4)-alpha-D-glucan to a new position in an acceptor, which may be glucose or a (1-&gt;4)-alpha-D-glucan.</text>
        <dbReference type="EC" id="2.4.1.25"/>
    </reaction>
</comment>
<dbReference type="OrthoDB" id="9811841at2"/>
<evidence type="ECO:0000256" key="1">
    <source>
        <dbReference type="ARBA" id="ARBA00000439"/>
    </source>
</evidence>
<sequence length="508" mass="58351">MSRLTNARKSGILLHPTALPGKYGIGTLGREAFNFVDFLTVSRQRLWQICPLGPTGFGDSPYQCFSAYAGNPYLIDLDLLIEEGSLTGSEPQLKELEKLSQSKVEFGKMIPHKMKLLETAFSAFWTKLEKQTLDEVQQAHYRRYLNDNASWLNDYAEFMVIKEMQKGVSWDNWPEKYRMRDGDTLEAFRRERRKDIEFQKYLQFQFHRQWTAVRNYAHSAGIQIIGDMPIFVAYDSVDVWANPELFQLDAQGKPTHVAGVPPDYFSATGQLWGNPLYDWEHMKENGFSWWIDVLKSKMDLYDIVRIDHFRGFEAYWAVPYGDTTAVNGQWVKAPGKELFTAIMKALPEADIIAEDLGVITPEVEKLIAFTGYPGMKVLQFAFDSNDDNDFLPHNYVKNAVVYTGTHDNETVNAWYANSSPEDRNFATEYLQLPKENTEVHWDFIRSASASVAATAVFPLQDILGLGEEGRFNFPGTLGGNWDWRFRKEELTMDHAHRLGRITELFGRS</sequence>
<dbReference type="GO" id="GO:0005975">
    <property type="term" value="P:carbohydrate metabolic process"/>
    <property type="evidence" value="ECO:0007669"/>
    <property type="project" value="InterPro"/>
</dbReference>
<dbReference type="NCBIfam" id="NF011080">
    <property type="entry name" value="PRK14508.1-3"/>
    <property type="match status" value="1"/>
</dbReference>
<dbReference type="HOGENOM" id="CLU_014132_1_0_12"/>
<evidence type="ECO:0000256" key="10">
    <source>
        <dbReference type="RuleBase" id="RU361207"/>
    </source>
</evidence>
<evidence type="ECO:0000256" key="5">
    <source>
        <dbReference type="ARBA" id="ARBA00022676"/>
    </source>
</evidence>
<keyword evidence="7 10" id="KW-0119">Carbohydrate metabolism</keyword>
<proteinExistence type="inferred from homology"/>
<dbReference type="PATRIC" id="fig|1307761.3.peg.175"/>
<dbReference type="Proteomes" id="UP000018680">
    <property type="component" value="Chromosome"/>
</dbReference>
<keyword evidence="5 10" id="KW-0328">Glycosyltransferase</keyword>
<dbReference type="PANTHER" id="PTHR32438">
    <property type="entry name" value="4-ALPHA-GLUCANOTRANSFERASE DPE1, CHLOROPLASTIC/AMYLOPLASTIC"/>
    <property type="match status" value="1"/>
</dbReference>
<keyword evidence="6 10" id="KW-0808">Transferase</keyword>
<evidence type="ECO:0000313" key="11">
    <source>
        <dbReference type="EMBL" id="AHC13618.1"/>
    </source>
</evidence>
<dbReference type="InterPro" id="IPR017853">
    <property type="entry name" value="GH"/>
</dbReference>
<evidence type="ECO:0000256" key="7">
    <source>
        <dbReference type="ARBA" id="ARBA00023277"/>
    </source>
</evidence>
<evidence type="ECO:0000256" key="9">
    <source>
        <dbReference type="ARBA" id="ARBA00031501"/>
    </source>
</evidence>
<dbReference type="Gene3D" id="3.20.20.80">
    <property type="entry name" value="Glycosidases"/>
    <property type="match status" value="1"/>
</dbReference>
<organism evidence="11 12">
    <name type="scientific">Salinispira pacifica</name>
    <dbReference type="NCBI Taxonomy" id="1307761"/>
    <lineage>
        <taxon>Bacteria</taxon>
        <taxon>Pseudomonadati</taxon>
        <taxon>Spirochaetota</taxon>
        <taxon>Spirochaetia</taxon>
        <taxon>Spirochaetales</taxon>
        <taxon>Spirochaetaceae</taxon>
        <taxon>Salinispira</taxon>
    </lineage>
</organism>
<evidence type="ECO:0000256" key="3">
    <source>
        <dbReference type="ARBA" id="ARBA00012560"/>
    </source>
</evidence>
<dbReference type="RefSeq" id="WP_024266551.1">
    <property type="nucleotide sequence ID" value="NC_023035.1"/>
</dbReference>
<dbReference type="Pfam" id="PF02446">
    <property type="entry name" value="Glyco_hydro_77"/>
    <property type="match status" value="1"/>
</dbReference>
<evidence type="ECO:0000313" key="12">
    <source>
        <dbReference type="Proteomes" id="UP000018680"/>
    </source>
</evidence>
<accession>V5WCT5</accession>
<evidence type="ECO:0000256" key="6">
    <source>
        <dbReference type="ARBA" id="ARBA00022679"/>
    </source>
</evidence>
<dbReference type="NCBIfam" id="TIGR00217">
    <property type="entry name" value="malQ"/>
    <property type="match status" value="1"/>
</dbReference>
<protein>
    <recommendedName>
        <fullName evidence="4 10">4-alpha-glucanotransferase</fullName>
        <ecNumber evidence="3 10">2.4.1.25</ecNumber>
    </recommendedName>
    <alternativeName>
        <fullName evidence="8 10">Amylomaltase</fullName>
    </alternativeName>
    <alternativeName>
        <fullName evidence="9 10">Disproportionating enzyme</fullName>
    </alternativeName>
</protein>
<dbReference type="STRING" id="1307761.L21SP2_0174"/>
<reference evidence="11 12" key="1">
    <citation type="journal article" date="2015" name="Stand. Genomic Sci.">
        <title>Complete genome sequence and description of Salinispira pacifica gen. nov., sp. nov., a novel spirochaete isolated form a hypersaline microbial mat.</title>
        <authorList>
            <person name="Ben Hania W."/>
            <person name="Joseph M."/>
            <person name="Schumann P."/>
            <person name="Bunk B."/>
            <person name="Fiebig A."/>
            <person name="Sproer C."/>
            <person name="Klenk H.P."/>
            <person name="Fardeau M.L."/>
            <person name="Spring S."/>
        </authorList>
    </citation>
    <scope>NUCLEOTIDE SEQUENCE [LARGE SCALE GENOMIC DNA]</scope>
    <source>
        <strain evidence="11 12">L21-RPul-D2</strain>
    </source>
</reference>
<dbReference type="EC" id="2.4.1.25" evidence="3 10"/>
<dbReference type="AlphaFoldDB" id="V5WCT5"/>
<dbReference type="PANTHER" id="PTHR32438:SF5">
    <property type="entry name" value="4-ALPHA-GLUCANOTRANSFERASE DPE1, CHLOROPLASTIC_AMYLOPLASTIC"/>
    <property type="match status" value="1"/>
</dbReference>
<dbReference type="InterPro" id="IPR003385">
    <property type="entry name" value="Glyco_hydro_77"/>
</dbReference>
<keyword evidence="12" id="KW-1185">Reference proteome</keyword>
<evidence type="ECO:0000256" key="2">
    <source>
        <dbReference type="ARBA" id="ARBA00005684"/>
    </source>
</evidence>
<gene>
    <name evidence="11" type="ORF">L21SP2_0174</name>
</gene>
<dbReference type="EMBL" id="CP006939">
    <property type="protein sequence ID" value="AHC13618.1"/>
    <property type="molecule type" value="Genomic_DNA"/>
</dbReference>